<gene>
    <name evidence="1" type="ORF">X801_09406</name>
</gene>
<accession>A0A1S8WKG2</accession>
<keyword evidence="2" id="KW-1185">Reference proteome</keyword>
<dbReference type="Proteomes" id="UP000243686">
    <property type="component" value="Unassembled WGS sequence"/>
</dbReference>
<evidence type="ECO:0000313" key="2">
    <source>
        <dbReference type="Proteomes" id="UP000243686"/>
    </source>
</evidence>
<dbReference type="AlphaFoldDB" id="A0A1S8WKG2"/>
<name>A0A1S8WKG2_OPIVI</name>
<evidence type="ECO:0000313" key="1">
    <source>
        <dbReference type="EMBL" id="OON14803.1"/>
    </source>
</evidence>
<dbReference type="EMBL" id="KV906406">
    <property type="protein sequence ID" value="OON14803.1"/>
    <property type="molecule type" value="Genomic_DNA"/>
</dbReference>
<sequence>MVNVSVNVRRSSSSIEQTAGLYLTRNSSTTFMIRVWKHVQLLS</sequence>
<organism evidence="1 2">
    <name type="scientific">Opisthorchis viverrini</name>
    <name type="common">Southeast Asian liver fluke</name>
    <dbReference type="NCBI Taxonomy" id="6198"/>
    <lineage>
        <taxon>Eukaryota</taxon>
        <taxon>Metazoa</taxon>
        <taxon>Spiralia</taxon>
        <taxon>Lophotrochozoa</taxon>
        <taxon>Platyhelminthes</taxon>
        <taxon>Trematoda</taxon>
        <taxon>Digenea</taxon>
        <taxon>Opisthorchiida</taxon>
        <taxon>Opisthorchiata</taxon>
        <taxon>Opisthorchiidae</taxon>
        <taxon>Opisthorchis</taxon>
    </lineage>
</organism>
<proteinExistence type="predicted"/>
<reference evidence="1 2" key="1">
    <citation type="submission" date="2015-03" db="EMBL/GenBank/DDBJ databases">
        <title>Draft genome of the nematode, Opisthorchis viverrini.</title>
        <authorList>
            <person name="Mitreva M."/>
        </authorList>
    </citation>
    <scope>NUCLEOTIDE SEQUENCE [LARGE SCALE GENOMIC DNA]</scope>
    <source>
        <strain evidence="1">Khon Kaen</strain>
    </source>
</reference>
<protein>
    <submittedName>
        <fullName evidence="1">Uncharacterized protein</fullName>
    </submittedName>
</protein>